<keyword evidence="5" id="KW-1185">Reference proteome</keyword>
<evidence type="ECO:0008006" key="6">
    <source>
        <dbReference type="Google" id="ProtNLM"/>
    </source>
</evidence>
<comment type="caution">
    <text evidence="4">The sequence shown here is derived from an EMBL/GenBank/DDBJ whole genome shotgun (WGS) entry which is preliminary data.</text>
</comment>
<dbReference type="OrthoDB" id="438431at2759"/>
<evidence type="ECO:0000313" key="5">
    <source>
        <dbReference type="Proteomes" id="UP000789595"/>
    </source>
</evidence>
<keyword evidence="3" id="KW-0732">Signal</keyword>
<dbReference type="Gene3D" id="2.60.120.330">
    <property type="entry name" value="B-lactam Antibiotic, Isopenicillin N Synthase, Chain"/>
    <property type="match status" value="1"/>
</dbReference>
<proteinExistence type="inferred from homology"/>
<comment type="similarity">
    <text evidence="1">Belongs to the aspartyl/asparaginyl beta-hydroxylase family.</text>
</comment>
<evidence type="ECO:0000256" key="2">
    <source>
        <dbReference type="SAM" id="MobiDB-lite"/>
    </source>
</evidence>
<dbReference type="InterPro" id="IPR051821">
    <property type="entry name" value="Asp/Asn_beta-hydroxylase"/>
</dbReference>
<dbReference type="Proteomes" id="UP000789595">
    <property type="component" value="Unassembled WGS sequence"/>
</dbReference>
<accession>A0A8J2SWZ3</accession>
<dbReference type="InterPro" id="IPR027443">
    <property type="entry name" value="IPNS-like_sf"/>
</dbReference>
<feature type="region of interest" description="Disordered" evidence="2">
    <location>
        <begin position="289"/>
        <end position="309"/>
    </location>
</feature>
<gene>
    <name evidence="4" type="ORF">PECAL_5P12230</name>
</gene>
<evidence type="ECO:0000256" key="1">
    <source>
        <dbReference type="ARBA" id="ARBA00007730"/>
    </source>
</evidence>
<feature type="compositionally biased region" description="Pro residues" evidence="2">
    <location>
        <begin position="291"/>
        <end position="302"/>
    </location>
</feature>
<dbReference type="PANTHER" id="PTHR46332">
    <property type="entry name" value="ASPARTATE BETA-HYDROXYLASE DOMAIN-CONTAINING PROTEIN 2"/>
    <property type="match status" value="1"/>
</dbReference>
<organism evidence="4 5">
    <name type="scientific">Pelagomonas calceolata</name>
    <dbReference type="NCBI Taxonomy" id="35677"/>
    <lineage>
        <taxon>Eukaryota</taxon>
        <taxon>Sar</taxon>
        <taxon>Stramenopiles</taxon>
        <taxon>Ochrophyta</taxon>
        <taxon>Pelagophyceae</taxon>
        <taxon>Pelagomonadales</taxon>
        <taxon>Pelagomonadaceae</taxon>
        <taxon>Pelagomonas</taxon>
    </lineage>
</organism>
<dbReference type="CDD" id="cd04508">
    <property type="entry name" value="Tudor_SF"/>
    <property type="match status" value="1"/>
</dbReference>
<reference evidence="4" key="1">
    <citation type="submission" date="2021-11" db="EMBL/GenBank/DDBJ databases">
        <authorList>
            <consortium name="Genoscope - CEA"/>
            <person name="William W."/>
        </authorList>
    </citation>
    <scope>NUCLEOTIDE SEQUENCE</scope>
</reference>
<sequence>MMRFFAVAVAAEAVTFAPASTTQRYAALDAAFWRDVDTQVGPDPPPRFAQFCRQFRDTWNDDVRTMGPEDTELDDDKARPLLIDDQYVARHGGLFPGLRTTPWWDPSDFAWLDPLVKAAPDISNELANARGVDAIVEPGVGVEVKFPGDAGRYAATIVERVEDDAFVVRYDDGEEEIVQRSCIYGKATPWLRRVQARSAPPPLLEACGFEHVSVATALAAAEPSRFARTRAAWRAALDAGLFDVMQWQRRVYGSPRLVGLSRQRPRSVLPAHSDLRNWVLTAHVPLATPAAPRPGPRAPPPSLASQKALAPRRALARAATRDADRAAYAAKLWGAGERVGSGATGMIVAGEARPWTEPLVFDTSFVHSAYNDGDAPADYLHVDFFHPDLTAAERRALRVLRDGQARWRAARAALRAELTR</sequence>
<evidence type="ECO:0000313" key="4">
    <source>
        <dbReference type="EMBL" id="CAH0376621.1"/>
    </source>
</evidence>
<dbReference type="PANTHER" id="PTHR46332:SF5">
    <property type="entry name" value="ASPARTATE BETA-HYDROXYLASE DOMAIN CONTAINING 2"/>
    <property type="match status" value="1"/>
</dbReference>
<dbReference type="GO" id="GO:0016020">
    <property type="term" value="C:membrane"/>
    <property type="evidence" value="ECO:0007669"/>
    <property type="project" value="TreeGrafter"/>
</dbReference>
<dbReference type="EMBL" id="CAKKNE010000005">
    <property type="protein sequence ID" value="CAH0376621.1"/>
    <property type="molecule type" value="Genomic_DNA"/>
</dbReference>
<feature type="signal peptide" evidence="3">
    <location>
        <begin position="1"/>
        <end position="19"/>
    </location>
</feature>
<protein>
    <recommendedName>
        <fullName evidence="6">Aspartyl/asparaginy/proline hydroxylase domain-containing protein</fullName>
    </recommendedName>
</protein>
<name>A0A8J2SWZ3_9STRA</name>
<feature type="chain" id="PRO_5035289744" description="Aspartyl/asparaginy/proline hydroxylase domain-containing protein" evidence="3">
    <location>
        <begin position="20"/>
        <end position="420"/>
    </location>
</feature>
<evidence type="ECO:0000256" key="3">
    <source>
        <dbReference type="SAM" id="SignalP"/>
    </source>
</evidence>
<dbReference type="AlphaFoldDB" id="A0A8J2SWZ3"/>